<protein>
    <recommendedName>
        <fullName evidence="3">Molybdopterin synthase sulfur carrier subunit</fullName>
    </recommendedName>
</protein>
<dbReference type="RefSeq" id="WP_188954021.1">
    <property type="nucleotide sequence ID" value="NZ_BMIB01000003.1"/>
</dbReference>
<accession>A0A917IYV3</accession>
<name>A0A917IYV3_9BACT</name>
<dbReference type="Gene3D" id="3.10.20.30">
    <property type="match status" value="1"/>
</dbReference>
<reference evidence="1" key="1">
    <citation type="journal article" date="2014" name="Int. J. Syst. Evol. Microbiol.">
        <title>Complete genome sequence of Corynebacterium casei LMG S-19264T (=DSM 44701T), isolated from a smear-ripened cheese.</title>
        <authorList>
            <consortium name="US DOE Joint Genome Institute (JGI-PGF)"/>
            <person name="Walter F."/>
            <person name="Albersmeier A."/>
            <person name="Kalinowski J."/>
            <person name="Ruckert C."/>
        </authorList>
    </citation>
    <scope>NUCLEOTIDE SEQUENCE</scope>
    <source>
        <strain evidence="1">CGMCC 1.15290</strain>
    </source>
</reference>
<evidence type="ECO:0000313" key="1">
    <source>
        <dbReference type="EMBL" id="GGH72041.1"/>
    </source>
</evidence>
<evidence type="ECO:0008006" key="3">
    <source>
        <dbReference type="Google" id="ProtNLM"/>
    </source>
</evidence>
<evidence type="ECO:0000313" key="2">
    <source>
        <dbReference type="Proteomes" id="UP000627292"/>
    </source>
</evidence>
<reference evidence="1" key="2">
    <citation type="submission" date="2020-09" db="EMBL/GenBank/DDBJ databases">
        <authorList>
            <person name="Sun Q."/>
            <person name="Zhou Y."/>
        </authorList>
    </citation>
    <scope>NUCLEOTIDE SEQUENCE</scope>
    <source>
        <strain evidence="1">CGMCC 1.15290</strain>
    </source>
</reference>
<sequence length="76" mass="8202">MAIEIVAFGKISEVTGTGLQAEGPDTTEALQQWLHNRYPALQQMRYCIAVNQQIVNSHIPLPDGAQVALLPPFSGG</sequence>
<dbReference type="InterPro" id="IPR016155">
    <property type="entry name" value="Mopterin_synth/thiamin_S_b"/>
</dbReference>
<dbReference type="AlphaFoldDB" id="A0A917IYV3"/>
<dbReference type="InterPro" id="IPR003749">
    <property type="entry name" value="ThiS/MoaD-like"/>
</dbReference>
<proteinExistence type="predicted"/>
<dbReference type="Proteomes" id="UP000627292">
    <property type="component" value="Unassembled WGS sequence"/>
</dbReference>
<dbReference type="SUPFAM" id="SSF54285">
    <property type="entry name" value="MoaD/ThiS"/>
    <property type="match status" value="1"/>
</dbReference>
<organism evidence="1 2">
    <name type="scientific">Filimonas zeae</name>
    <dbReference type="NCBI Taxonomy" id="1737353"/>
    <lineage>
        <taxon>Bacteria</taxon>
        <taxon>Pseudomonadati</taxon>
        <taxon>Bacteroidota</taxon>
        <taxon>Chitinophagia</taxon>
        <taxon>Chitinophagales</taxon>
        <taxon>Chitinophagaceae</taxon>
        <taxon>Filimonas</taxon>
    </lineage>
</organism>
<dbReference type="InterPro" id="IPR012675">
    <property type="entry name" value="Beta-grasp_dom_sf"/>
</dbReference>
<dbReference type="Pfam" id="PF02597">
    <property type="entry name" value="ThiS"/>
    <property type="match status" value="1"/>
</dbReference>
<comment type="caution">
    <text evidence="1">The sequence shown here is derived from an EMBL/GenBank/DDBJ whole genome shotgun (WGS) entry which is preliminary data.</text>
</comment>
<keyword evidence="2" id="KW-1185">Reference proteome</keyword>
<dbReference type="EMBL" id="BMIB01000003">
    <property type="protein sequence ID" value="GGH72041.1"/>
    <property type="molecule type" value="Genomic_DNA"/>
</dbReference>
<dbReference type="CDD" id="cd00754">
    <property type="entry name" value="Ubl_MoaD"/>
    <property type="match status" value="1"/>
</dbReference>
<gene>
    <name evidence="1" type="ORF">GCM10011379_32040</name>
</gene>